<dbReference type="Proteomes" id="UP001633002">
    <property type="component" value="Unassembled WGS sequence"/>
</dbReference>
<dbReference type="AlphaFoldDB" id="A0ABD3HKN8"/>
<dbReference type="Gene3D" id="3.60.10.10">
    <property type="entry name" value="Endonuclease/exonuclease/phosphatase"/>
    <property type="match status" value="1"/>
</dbReference>
<organism evidence="2 3">
    <name type="scientific">Riccia sorocarpa</name>
    <dbReference type="NCBI Taxonomy" id="122646"/>
    <lineage>
        <taxon>Eukaryota</taxon>
        <taxon>Viridiplantae</taxon>
        <taxon>Streptophyta</taxon>
        <taxon>Embryophyta</taxon>
        <taxon>Marchantiophyta</taxon>
        <taxon>Marchantiopsida</taxon>
        <taxon>Marchantiidae</taxon>
        <taxon>Marchantiales</taxon>
        <taxon>Ricciaceae</taxon>
        <taxon>Riccia</taxon>
    </lineage>
</organism>
<sequence>MNSGWNGQSSGFADGREDIAMATEEVDFPPLSRGRPTQEKLQGTTTNVALVVIEKDNSGDQDQKHQSRQNAWASRPRLVQNKTRKVRNPYLVGVDSTWGSKIQDDEIQAVIEEINKIEPPGDLTTATMLTLDEDQRDNAQEDSEDEDDFVPVKPAAGQRKRLPEETKSSSSGRKTNVYEVLPACDRDGNDIEETPQQEDQQEHDDEETTDKLPENIEDVQAGNLELEEALDKQENQEDASQSKAVPESQKEVDMAPEQDHIDAMLEEHQLAPIISWADEVETEMTDAGTRGIKGRAEEDPNHTFDRGNIAKKKRWSRNKLSDSRTVLGLGVRIWDENLNPGREVEVAGQDRMGIGDPPDSYHNSSKKALFSSTGDKGAETVIEREMTGTATNEAITTSLGRQGGDFCAYQKGLQVLALQEVLAQGVELKRNLNTLMPGSTTLVDTKHNRKADTVLVITRALKVINEGVSGRGYGVWATVETRKGPVEIIVVHATRKRRRRAKTWAWVRHIIAEGQWVLTGDFNMIESMRDSIGPSPVLKGRELRSWMLCANQGDLTDGWIMAVESKGP</sequence>
<accession>A0ABD3HKN8</accession>
<keyword evidence="3" id="KW-1185">Reference proteome</keyword>
<proteinExistence type="predicted"/>
<reference evidence="2 3" key="1">
    <citation type="submission" date="2024-09" db="EMBL/GenBank/DDBJ databases">
        <title>Chromosome-scale assembly of Riccia sorocarpa.</title>
        <authorList>
            <person name="Paukszto L."/>
        </authorList>
    </citation>
    <scope>NUCLEOTIDE SEQUENCE [LARGE SCALE GENOMIC DNA]</scope>
    <source>
        <strain evidence="2">LP-2024</strain>
        <tissue evidence="2">Aerial parts of the thallus</tissue>
    </source>
</reference>
<feature type="region of interest" description="Disordered" evidence="1">
    <location>
        <begin position="117"/>
        <end position="215"/>
    </location>
</feature>
<gene>
    <name evidence="2" type="ORF">R1sor_004316</name>
</gene>
<dbReference type="InterPro" id="IPR036691">
    <property type="entry name" value="Endo/exonu/phosph_ase_sf"/>
</dbReference>
<evidence type="ECO:0000313" key="3">
    <source>
        <dbReference type="Proteomes" id="UP001633002"/>
    </source>
</evidence>
<feature type="compositionally biased region" description="Polar residues" evidence="1">
    <location>
        <begin position="1"/>
        <end position="11"/>
    </location>
</feature>
<dbReference type="EMBL" id="JBJQOH010000003">
    <property type="protein sequence ID" value="KAL3690665.1"/>
    <property type="molecule type" value="Genomic_DNA"/>
</dbReference>
<evidence type="ECO:0000256" key="1">
    <source>
        <dbReference type="SAM" id="MobiDB-lite"/>
    </source>
</evidence>
<feature type="compositionally biased region" description="Acidic residues" evidence="1">
    <location>
        <begin position="131"/>
        <end position="149"/>
    </location>
</feature>
<name>A0ABD3HKN8_9MARC</name>
<protein>
    <submittedName>
        <fullName evidence="2">Uncharacterized protein</fullName>
    </submittedName>
</protein>
<feature type="region of interest" description="Disordered" evidence="1">
    <location>
        <begin position="1"/>
        <end position="80"/>
    </location>
</feature>
<dbReference type="SUPFAM" id="SSF56219">
    <property type="entry name" value="DNase I-like"/>
    <property type="match status" value="1"/>
</dbReference>
<feature type="compositionally biased region" description="Acidic residues" evidence="1">
    <location>
        <begin position="190"/>
        <end position="208"/>
    </location>
</feature>
<comment type="caution">
    <text evidence="2">The sequence shown here is derived from an EMBL/GenBank/DDBJ whole genome shotgun (WGS) entry which is preliminary data.</text>
</comment>
<feature type="region of interest" description="Disordered" evidence="1">
    <location>
        <begin position="231"/>
        <end position="255"/>
    </location>
</feature>
<evidence type="ECO:0000313" key="2">
    <source>
        <dbReference type="EMBL" id="KAL3690665.1"/>
    </source>
</evidence>
<feature type="compositionally biased region" description="Basic and acidic residues" evidence="1">
    <location>
        <begin position="53"/>
        <end position="65"/>
    </location>
</feature>
<feature type="region of interest" description="Disordered" evidence="1">
    <location>
        <begin position="355"/>
        <end position="376"/>
    </location>
</feature>
<feature type="compositionally biased region" description="Polar residues" evidence="1">
    <location>
        <begin position="39"/>
        <end position="48"/>
    </location>
</feature>